<dbReference type="RefSeq" id="WP_182995843.1">
    <property type="nucleotide sequence ID" value="NZ_JABEQJ010000002.1"/>
</dbReference>
<dbReference type="Gene3D" id="3.10.20.310">
    <property type="entry name" value="membrane protein fhac"/>
    <property type="match status" value="1"/>
</dbReference>
<evidence type="ECO:0000313" key="7">
    <source>
        <dbReference type="EMBL" id="MBB2158971.1"/>
    </source>
</evidence>
<reference evidence="7 8" key="1">
    <citation type="submission" date="2020-04" db="EMBL/GenBank/DDBJ databases">
        <title>Description of novel Gluconacetobacter.</title>
        <authorList>
            <person name="Sombolestani A."/>
        </authorList>
    </citation>
    <scope>NUCLEOTIDE SEQUENCE [LARGE SCALE GENOMIC DNA]</scope>
    <source>
        <strain evidence="7 8">LMG 19747</strain>
    </source>
</reference>
<dbReference type="Pfam" id="PF03865">
    <property type="entry name" value="ShlB"/>
    <property type="match status" value="1"/>
</dbReference>
<sequence>MTMMRRNMVVTASAIAMIVGWSANVYAQAYNRVAPHAADVSSPVLASEPAVTPNLLPDTEQVGTKRLLGISVVPPGLDGWQGAGDGVFVSRELDDTLRGTSFQAAMRARIGKPLTMADINAVVDAIYKEYRRAGRPFLFVSIPPQKVSGGHIQIVVDEYRVGKVSVSGSRWFRTADLLNVGGLESGQRLTLGREQEALDRLNGNPFRSAVAVTSSGTERGQGDVTLKVSDHMPLRGYAGFDTGGTPILGRQEWFLGGSVGRLPLDGTLSYQFTHAVSERYSAHALNYSMTLPWRDRIQVFGDYAWERPEISMGSALGPIRMTENGHSGQASIRYLHDFRPLFLGDVLIRQQLSGGFDYKTTNNAIEFGGVNVYAGSAEVAQFPISYLVDETDKWGRTTFRNTLTFSPGGLTGGNSKKAMQAIVPGARSDYVYDTMSLSRQTYLPLGMSWSMDAVGQVASGNLMYSNQIGLGGLYTTRGYFTSSAYGSVGVTVQNELHSPAWSVWRGWDTEQIGAFVDYGHVSQVKRIPQGVNRLDLASVGLDAKMKVRDYLDVTFNVGWRLAGMPAERRSEGYGDRGAFGNVAVTVGF</sequence>
<keyword evidence="4" id="KW-0732">Signal</keyword>
<dbReference type="InterPro" id="IPR005565">
    <property type="entry name" value="Hemolysn_activator_HlyB_C"/>
</dbReference>
<dbReference type="PANTHER" id="PTHR34597">
    <property type="entry name" value="SLR1661 PROTEIN"/>
    <property type="match status" value="1"/>
</dbReference>
<dbReference type="Pfam" id="PF08479">
    <property type="entry name" value="POTRA_2"/>
    <property type="match status" value="1"/>
</dbReference>
<dbReference type="InterPro" id="IPR013686">
    <property type="entry name" value="Polypept-transport_assoc_ShlB"/>
</dbReference>
<evidence type="ECO:0000256" key="2">
    <source>
        <dbReference type="ARBA" id="ARBA00022692"/>
    </source>
</evidence>
<dbReference type="InterPro" id="IPR051544">
    <property type="entry name" value="TPS_OM_transporter"/>
</dbReference>
<dbReference type="GO" id="GO:0008320">
    <property type="term" value="F:protein transmembrane transporter activity"/>
    <property type="evidence" value="ECO:0007669"/>
    <property type="project" value="TreeGrafter"/>
</dbReference>
<name>A0A7W4I9X4_9PROT</name>
<evidence type="ECO:0000313" key="8">
    <source>
        <dbReference type="Proteomes" id="UP000589085"/>
    </source>
</evidence>
<dbReference type="EMBL" id="JABEQJ010000002">
    <property type="protein sequence ID" value="MBB2158971.1"/>
    <property type="molecule type" value="Genomic_DNA"/>
</dbReference>
<dbReference type="GO" id="GO:0046819">
    <property type="term" value="P:protein secretion by the type V secretion system"/>
    <property type="evidence" value="ECO:0007669"/>
    <property type="project" value="TreeGrafter"/>
</dbReference>
<organism evidence="7 8">
    <name type="scientific">Gluconacetobacter sacchari</name>
    <dbReference type="NCBI Taxonomy" id="92759"/>
    <lineage>
        <taxon>Bacteria</taxon>
        <taxon>Pseudomonadati</taxon>
        <taxon>Pseudomonadota</taxon>
        <taxon>Alphaproteobacteria</taxon>
        <taxon>Acetobacterales</taxon>
        <taxon>Acetobacteraceae</taxon>
        <taxon>Gluconacetobacter</taxon>
    </lineage>
</organism>
<dbReference type="GO" id="GO:0098046">
    <property type="term" value="C:type V protein secretion system complex"/>
    <property type="evidence" value="ECO:0007669"/>
    <property type="project" value="TreeGrafter"/>
</dbReference>
<evidence type="ECO:0000256" key="4">
    <source>
        <dbReference type="SAM" id="SignalP"/>
    </source>
</evidence>
<feature type="signal peptide" evidence="4">
    <location>
        <begin position="1"/>
        <end position="27"/>
    </location>
</feature>
<feature type="domain" description="Polypeptide-transport-associated ShlB-type" evidence="6">
    <location>
        <begin position="102"/>
        <end position="156"/>
    </location>
</feature>
<keyword evidence="1" id="KW-0472">Membrane</keyword>
<feature type="chain" id="PRO_5030684443" evidence="4">
    <location>
        <begin position="28"/>
        <end position="588"/>
    </location>
</feature>
<proteinExistence type="predicted"/>
<keyword evidence="2" id="KW-0812">Transmembrane</keyword>
<dbReference type="AlphaFoldDB" id="A0A7W4I9X4"/>
<evidence type="ECO:0000259" key="6">
    <source>
        <dbReference type="Pfam" id="PF08479"/>
    </source>
</evidence>
<evidence type="ECO:0000259" key="5">
    <source>
        <dbReference type="Pfam" id="PF03865"/>
    </source>
</evidence>
<keyword evidence="3" id="KW-0998">Cell outer membrane</keyword>
<comment type="caution">
    <text evidence="7">The sequence shown here is derived from an EMBL/GenBank/DDBJ whole genome shotgun (WGS) entry which is preliminary data.</text>
</comment>
<gene>
    <name evidence="7" type="ORF">HLH48_02075</name>
</gene>
<feature type="domain" description="Haemolysin activator HlyB C-terminal" evidence="5">
    <location>
        <begin position="220"/>
        <end position="540"/>
    </location>
</feature>
<dbReference type="Gene3D" id="2.40.160.50">
    <property type="entry name" value="membrane protein fhac: a member of the omp85/tpsb transporter family"/>
    <property type="match status" value="1"/>
</dbReference>
<keyword evidence="1" id="KW-1134">Transmembrane beta strand</keyword>
<accession>A0A7W4I9X4</accession>
<protein>
    <submittedName>
        <fullName evidence="7">ShlB/FhaC/HecB family hemolysin secretion/activation protein</fullName>
    </submittedName>
</protein>
<evidence type="ECO:0000256" key="3">
    <source>
        <dbReference type="ARBA" id="ARBA00023237"/>
    </source>
</evidence>
<evidence type="ECO:0000256" key="1">
    <source>
        <dbReference type="ARBA" id="ARBA00022452"/>
    </source>
</evidence>
<dbReference type="PANTHER" id="PTHR34597:SF3">
    <property type="entry name" value="OUTER MEMBRANE TRANSPORTER CDIB"/>
    <property type="match status" value="1"/>
</dbReference>
<dbReference type="Proteomes" id="UP000589085">
    <property type="component" value="Unassembled WGS sequence"/>
</dbReference>